<dbReference type="SUPFAM" id="SSF53474">
    <property type="entry name" value="alpha/beta-Hydrolases"/>
    <property type="match status" value="1"/>
</dbReference>
<proteinExistence type="predicted"/>
<dbReference type="Gene3D" id="3.40.50.1820">
    <property type="entry name" value="alpha/beta hydrolase"/>
    <property type="match status" value="1"/>
</dbReference>
<accession>A0AA39L5Z6</accession>
<reference evidence="2" key="1">
    <citation type="submission" date="2022-10" db="EMBL/GenBank/DDBJ databases">
        <title>Determination and structural analysis of whole genome sequence of Sarocladium strictum F4-1.</title>
        <authorList>
            <person name="Hu L."/>
            <person name="Jiang Y."/>
        </authorList>
    </citation>
    <scope>NUCLEOTIDE SEQUENCE</scope>
    <source>
        <strain evidence="2">F4-1</strain>
    </source>
</reference>
<dbReference type="EMBL" id="JAPDFR010000007">
    <property type="protein sequence ID" value="KAK0385382.1"/>
    <property type="molecule type" value="Genomic_DNA"/>
</dbReference>
<sequence>MASNPPGKCCTVGKLHDGTPTGETIQIEGGITAYLAKAASPSSAAVVVYPDVFGIWQNTKLIADEFAARGYTTIVPDLFDGEQLDISTDLSKFNIMGWFAGGNNGDKPHGPEQVDVPAAAAAKHLRGLGFKRVGAAGYCIGAKYVVRQLKDNVDVGFLAHPSFVTPEELTAIKGPVSIAAAETDSIFPTEKRHETEQLLTGDKIKQPWQINLFSGVFHGFAVRGDLSNKEAKYAKEQAFLQAVSWFDQYLKE</sequence>
<name>A0AA39L5Z6_SARSR</name>
<keyword evidence="3" id="KW-1185">Reference proteome</keyword>
<dbReference type="InterPro" id="IPR029058">
    <property type="entry name" value="AB_hydrolase_fold"/>
</dbReference>
<evidence type="ECO:0000313" key="2">
    <source>
        <dbReference type="EMBL" id="KAK0385382.1"/>
    </source>
</evidence>
<evidence type="ECO:0000313" key="3">
    <source>
        <dbReference type="Proteomes" id="UP001175261"/>
    </source>
</evidence>
<dbReference type="Proteomes" id="UP001175261">
    <property type="component" value="Unassembled WGS sequence"/>
</dbReference>
<organism evidence="2 3">
    <name type="scientific">Sarocladium strictum</name>
    <name type="common">Black bundle disease fungus</name>
    <name type="synonym">Acremonium strictum</name>
    <dbReference type="NCBI Taxonomy" id="5046"/>
    <lineage>
        <taxon>Eukaryota</taxon>
        <taxon>Fungi</taxon>
        <taxon>Dikarya</taxon>
        <taxon>Ascomycota</taxon>
        <taxon>Pezizomycotina</taxon>
        <taxon>Sordariomycetes</taxon>
        <taxon>Hypocreomycetidae</taxon>
        <taxon>Hypocreales</taxon>
        <taxon>Sarocladiaceae</taxon>
        <taxon>Sarocladium</taxon>
    </lineage>
</organism>
<dbReference type="AlphaFoldDB" id="A0AA39L5Z6"/>
<dbReference type="Pfam" id="PF01738">
    <property type="entry name" value="DLH"/>
    <property type="match status" value="1"/>
</dbReference>
<evidence type="ECO:0000259" key="1">
    <source>
        <dbReference type="Pfam" id="PF01738"/>
    </source>
</evidence>
<dbReference type="PANTHER" id="PTHR17630">
    <property type="entry name" value="DIENELACTONE HYDROLASE"/>
    <property type="match status" value="1"/>
</dbReference>
<feature type="domain" description="Dienelactone hydrolase" evidence="1">
    <location>
        <begin position="31"/>
        <end position="250"/>
    </location>
</feature>
<protein>
    <recommendedName>
        <fullName evidence="1">Dienelactone hydrolase domain-containing protein</fullName>
    </recommendedName>
</protein>
<dbReference type="PANTHER" id="PTHR17630:SF44">
    <property type="entry name" value="PROTEIN AIM2"/>
    <property type="match status" value="1"/>
</dbReference>
<dbReference type="GO" id="GO:0016787">
    <property type="term" value="F:hydrolase activity"/>
    <property type="evidence" value="ECO:0007669"/>
    <property type="project" value="InterPro"/>
</dbReference>
<gene>
    <name evidence="2" type="ORF">NLU13_7858</name>
</gene>
<dbReference type="InterPro" id="IPR002925">
    <property type="entry name" value="Dienelactn_hydro"/>
</dbReference>
<comment type="caution">
    <text evidence="2">The sequence shown here is derived from an EMBL/GenBank/DDBJ whole genome shotgun (WGS) entry which is preliminary data.</text>
</comment>